<gene>
    <name evidence="6" type="ORF">BSL78_05440</name>
</gene>
<feature type="domain" description="EGF-like" evidence="4">
    <location>
        <begin position="720"/>
        <end position="766"/>
    </location>
</feature>
<feature type="domain" description="EGF-like" evidence="4">
    <location>
        <begin position="587"/>
        <end position="626"/>
    </location>
</feature>
<comment type="caution">
    <text evidence="6">The sequence shown here is derived from an EMBL/GenBank/DDBJ whole genome shotgun (WGS) entry which is preliminary data.</text>
</comment>
<keyword evidence="1" id="KW-0677">Repeat</keyword>
<dbReference type="PROSITE" id="PS00022">
    <property type="entry name" value="EGF_1"/>
    <property type="match status" value="5"/>
</dbReference>
<organism evidence="6 7">
    <name type="scientific">Stichopus japonicus</name>
    <name type="common">Sea cucumber</name>
    <dbReference type="NCBI Taxonomy" id="307972"/>
    <lineage>
        <taxon>Eukaryota</taxon>
        <taxon>Metazoa</taxon>
        <taxon>Echinodermata</taxon>
        <taxon>Eleutherozoa</taxon>
        <taxon>Echinozoa</taxon>
        <taxon>Holothuroidea</taxon>
        <taxon>Aspidochirotacea</taxon>
        <taxon>Aspidochirotida</taxon>
        <taxon>Stichopodidae</taxon>
        <taxon>Apostichopus</taxon>
    </lineage>
</organism>
<dbReference type="PROSITE" id="PS01186">
    <property type="entry name" value="EGF_2"/>
    <property type="match status" value="4"/>
</dbReference>
<keyword evidence="2 3" id="KW-1015">Disulfide bond</keyword>
<feature type="disulfide bond" evidence="3">
    <location>
        <begin position="756"/>
        <end position="765"/>
    </location>
</feature>
<feature type="disulfide bond" evidence="3">
    <location>
        <begin position="701"/>
        <end position="710"/>
    </location>
</feature>
<dbReference type="AlphaFoldDB" id="A0A2G8LBS7"/>
<feature type="disulfide bond" evidence="3">
    <location>
        <begin position="808"/>
        <end position="817"/>
    </location>
</feature>
<dbReference type="PROSITE" id="PS50825">
    <property type="entry name" value="HYR"/>
    <property type="match status" value="3"/>
</dbReference>
<dbReference type="STRING" id="307972.A0A2G8LBS7"/>
<dbReference type="InterPro" id="IPR001881">
    <property type="entry name" value="EGF-like_Ca-bd_dom"/>
</dbReference>
<reference evidence="6 7" key="1">
    <citation type="journal article" date="2017" name="PLoS Biol.">
        <title>The sea cucumber genome provides insights into morphological evolution and visceral regeneration.</title>
        <authorList>
            <person name="Zhang X."/>
            <person name="Sun L."/>
            <person name="Yuan J."/>
            <person name="Sun Y."/>
            <person name="Gao Y."/>
            <person name="Zhang L."/>
            <person name="Li S."/>
            <person name="Dai H."/>
            <person name="Hamel J.F."/>
            <person name="Liu C."/>
            <person name="Yu Y."/>
            <person name="Liu S."/>
            <person name="Lin W."/>
            <person name="Guo K."/>
            <person name="Jin S."/>
            <person name="Xu P."/>
            <person name="Storey K.B."/>
            <person name="Huan P."/>
            <person name="Zhang T."/>
            <person name="Zhou Y."/>
            <person name="Zhang J."/>
            <person name="Lin C."/>
            <person name="Li X."/>
            <person name="Xing L."/>
            <person name="Huo D."/>
            <person name="Sun M."/>
            <person name="Wang L."/>
            <person name="Mercier A."/>
            <person name="Li F."/>
            <person name="Yang H."/>
            <person name="Xiang J."/>
        </authorList>
    </citation>
    <scope>NUCLEOTIDE SEQUENCE [LARGE SCALE GENOMIC DNA]</scope>
    <source>
        <strain evidence="6">Shaxun</strain>
        <tissue evidence="6">Muscle</tissue>
    </source>
</reference>
<evidence type="ECO:0000256" key="3">
    <source>
        <dbReference type="PROSITE-ProRule" id="PRU00076"/>
    </source>
</evidence>
<dbReference type="OrthoDB" id="10046852at2759"/>
<accession>A0A2G8LBS7</accession>
<protein>
    <submittedName>
        <fullName evidence="6">Uncharacterized protein</fullName>
    </submittedName>
</protein>
<evidence type="ECO:0000313" key="7">
    <source>
        <dbReference type="Proteomes" id="UP000230750"/>
    </source>
</evidence>
<dbReference type="Gene3D" id="2.10.25.10">
    <property type="entry name" value="Laminin"/>
    <property type="match status" value="6"/>
</dbReference>
<dbReference type="GO" id="GO:0005509">
    <property type="term" value="F:calcium ion binding"/>
    <property type="evidence" value="ECO:0007669"/>
    <property type="project" value="InterPro"/>
</dbReference>
<dbReference type="PROSITE" id="PS50026">
    <property type="entry name" value="EGF_3"/>
    <property type="match status" value="6"/>
</dbReference>
<dbReference type="InterPro" id="IPR003410">
    <property type="entry name" value="HYR_dom"/>
</dbReference>
<evidence type="ECO:0000259" key="5">
    <source>
        <dbReference type="PROSITE" id="PS50825"/>
    </source>
</evidence>
<dbReference type="Pfam" id="PF02494">
    <property type="entry name" value="HYR"/>
    <property type="match status" value="3"/>
</dbReference>
<keyword evidence="3" id="KW-0245">EGF-like domain</keyword>
<evidence type="ECO:0000259" key="4">
    <source>
        <dbReference type="PROSITE" id="PS50026"/>
    </source>
</evidence>
<dbReference type="SMART" id="SM00179">
    <property type="entry name" value="EGF_CA"/>
    <property type="match status" value="3"/>
</dbReference>
<name>A0A2G8LBS7_STIJA</name>
<dbReference type="Proteomes" id="UP000230750">
    <property type="component" value="Unassembled WGS sequence"/>
</dbReference>
<feature type="domain" description="EGF-like" evidence="4">
    <location>
        <begin position="629"/>
        <end position="668"/>
    </location>
</feature>
<feature type="disulfide bond" evidence="3">
    <location>
        <begin position="616"/>
        <end position="625"/>
    </location>
</feature>
<dbReference type="Pfam" id="PF00008">
    <property type="entry name" value="EGF"/>
    <property type="match status" value="1"/>
</dbReference>
<dbReference type="SUPFAM" id="SSF57196">
    <property type="entry name" value="EGF/Laminin"/>
    <property type="match status" value="6"/>
</dbReference>
<evidence type="ECO:0000256" key="1">
    <source>
        <dbReference type="ARBA" id="ARBA00022737"/>
    </source>
</evidence>
<dbReference type="SMART" id="SM00181">
    <property type="entry name" value="EGF"/>
    <property type="match status" value="6"/>
</dbReference>
<dbReference type="InterPro" id="IPR000742">
    <property type="entry name" value="EGF"/>
</dbReference>
<feature type="domain" description="HYR" evidence="5">
    <location>
        <begin position="832"/>
        <end position="915"/>
    </location>
</feature>
<comment type="caution">
    <text evidence="3">Lacks conserved residue(s) required for the propagation of feature annotation.</text>
</comment>
<feature type="domain" description="HYR" evidence="5">
    <location>
        <begin position="207"/>
        <end position="290"/>
    </location>
</feature>
<feature type="disulfide bond" evidence="3">
    <location>
        <begin position="658"/>
        <end position="667"/>
    </location>
</feature>
<dbReference type="PANTHER" id="PTHR46343:SF2">
    <property type="entry name" value="SUSHI_VON WILLEBRAND FACTOR TYPE A_EGF_PENTRAXIN DOMAIN-CONTAINING 1"/>
    <property type="match status" value="1"/>
</dbReference>
<feature type="domain" description="HYR" evidence="5">
    <location>
        <begin position="49"/>
        <end position="132"/>
    </location>
</feature>
<dbReference type="PANTHER" id="PTHR46343">
    <property type="entry name" value="HYR DOMAIN-CONTAINING PROTEIN"/>
    <property type="match status" value="1"/>
</dbReference>
<evidence type="ECO:0000256" key="2">
    <source>
        <dbReference type="ARBA" id="ARBA00023157"/>
    </source>
</evidence>
<dbReference type="InterPro" id="IPR043555">
    <property type="entry name" value="SRPX-like"/>
</dbReference>
<feature type="domain" description="EGF-like" evidence="4">
    <location>
        <begin position="674"/>
        <end position="711"/>
    </location>
</feature>
<feature type="domain" description="EGF-like" evidence="4">
    <location>
        <begin position="774"/>
        <end position="818"/>
    </location>
</feature>
<dbReference type="CDD" id="cd00054">
    <property type="entry name" value="EGF_CA"/>
    <property type="match status" value="1"/>
</dbReference>
<evidence type="ECO:0000313" key="6">
    <source>
        <dbReference type="EMBL" id="PIK57665.1"/>
    </source>
</evidence>
<feature type="domain" description="EGF-like" evidence="4">
    <location>
        <begin position="443"/>
        <end position="480"/>
    </location>
</feature>
<proteinExistence type="predicted"/>
<keyword evidence="7" id="KW-1185">Reference proteome</keyword>
<sequence length="917" mass="96193">MNSKFRLFLPPVIRVNNLVTELKVRRQKPKLCLILLTCELGYNDLLIDMSVNQPPTVQCPADFSVTAQPLSTSTTAPFNTPQCVDNQQANFLATCSPSSGSPLNAGSNTVACTCTDSGGLTGSCTFTISVIIPNSPPQIGSCPTDFTTIPNGNQFFLQFTTPSCTDPNGDAVTVTCNPGAGSTVANFPGVITCTCTDSSQATDSVACPVNQPPTVQCPADFSVTAQPLSTSTTAQFNTPQCVDNQQANFLATCTPSSGSPFNAGSNTVVCTCQDSGGLTDSCTFTIKFQIPNSPPQIGSCPTDFTTFPSGNQFFLQFTTPSCTDPNGDAVTVTCNPATGSTVANFPGVITCTCTDSSQATDSVACPVPNSPPQIGSCPTDFTTFPSGNQIFIQFTTPSCTDPNGDAVTVTCNPATGSTVANFPGVITCTCTDSSQATDSVACPASPCDSNPCFNGGVCLAVDNNQFWCVCPDCFIGETMQFLIHVLIITSVRMVASVEYILDHALKHSVIVHLVLLVLIARYLPIHVITTSVAMVVSVFQVQQTVIATHACAQGVGLDHSVKWVSLLIFRLITLTVDVRLYDSLSRKFDPCTRFPCLNGGTCTNIAESCASYSCQCTGCFTGYNCQTLIPDPCVASPCLNGGICQRVAGTCFGYTCSCQTGFGGVLCENNVAVVKNPCNTFPCMNDGCCVSLGNNNYKCICRNGYTGILCGEITSNVIINSDSCRNNPCTNGGTCYNSYNSNTNNIVFIPQYTCACQQGFVGQNCQFPVAAFPQFDICTSTGVFCLNGGTCRNTFCSATNDLGVFCECPAGFLGERCQIQGFGGTTCEVTGADNQAPVISNCPTQGVTVTANAGDDLLDLYLPDLIVNDNSGHVNLVSSNGAPGNYPVGSRNIQYVYADASGLSATCSFVVTVNPAK</sequence>
<dbReference type="EMBL" id="MRZV01000136">
    <property type="protein sequence ID" value="PIK57665.1"/>
    <property type="molecule type" value="Genomic_DNA"/>
</dbReference>